<keyword evidence="3" id="KW-0597">Phosphoprotein</keyword>
<dbReference type="SUPFAM" id="SSF52172">
    <property type="entry name" value="CheY-like"/>
    <property type="match status" value="1"/>
</dbReference>
<dbReference type="InterPro" id="IPR005467">
    <property type="entry name" value="His_kinase_dom"/>
</dbReference>
<reference evidence="9 10" key="1">
    <citation type="submission" date="2020-07" db="EMBL/GenBank/DDBJ databases">
        <title>Halosimplex pelagicum sp. nov. and Halosimplex rubrum sp. nov., isolated from salted brown alga Laminaria, and emended description of the genus Halosimplex.</title>
        <authorList>
            <person name="Cui H."/>
        </authorList>
    </citation>
    <scope>NUCLEOTIDE SEQUENCE [LARGE SCALE GENOMIC DNA]</scope>
    <source>
        <strain evidence="9 10">R27</strain>
    </source>
</reference>
<accession>A0A7D5P2M3</accession>
<proteinExistence type="predicted"/>
<dbReference type="SUPFAM" id="SSF55785">
    <property type="entry name" value="PYP-like sensor domain (PAS domain)"/>
    <property type="match status" value="1"/>
</dbReference>
<keyword evidence="6" id="KW-0902">Two-component regulatory system</keyword>
<evidence type="ECO:0000259" key="8">
    <source>
        <dbReference type="PROSITE" id="PS50109"/>
    </source>
</evidence>
<evidence type="ECO:0000256" key="5">
    <source>
        <dbReference type="ARBA" id="ARBA00022777"/>
    </source>
</evidence>
<comment type="catalytic activity">
    <reaction evidence="1">
        <text>ATP + protein L-histidine = ADP + protein N-phospho-L-histidine.</text>
        <dbReference type="EC" id="2.7.13.3"/>
    </reaction>
</comment>
<dbReference type="NCBIfam" id="TIGR00229">
    <property type="entry name" value="sensory_box"/>
    <property type="match status" value="1"/>
</dbReference>
<name>A0A7D5P2M3_9EURY</name>
<dbReference type="CDD" id="cd00075">
    <property type="entry name" value="HATPase"/>
    <property type="match status" value="1"/>
</dbReference>
<keyword evidence="4" id="KW-0808">Transferase</keyword>
<keyword evidence="5" id="KW-0418">Kinase</keyword>
<dbReference type="InterPro" id="IPR013656">
    <property type="entry name" value="PAS_4"/>
</dbReference>
<dbReference type="RefSeq" id="WP_179909293.1">
    <property type="nucleotide sequence ID" value="NZ_CP058910.1"/>
</dbReference>
<dbReference type="InterPro" id="IPR036890">
    <property type="entry name" value="HATPase_C_sf"/>
</dbReference>
<feature type="domain" description="Histidine kinase" evidence="8">
    <location>
        <begin position="274"/>
        <end position="484"/>
    </location>
</feature>
<evidence type="ECO:0000256" key="6">
    <source>
        <dbReference type="ARBA" id="ARBA00023012"/>
    </source>
</evidence>
<dbReference type="KEGG" id="hrr:HZS55_19920"/>
<dbReference type="Proteomes" id="UP000509667">
    <property type="component" value="Chromosome"/>
</dbReference>
<dbReference type="Gene3D" id="3.30.565.10">
    <property type="entry name" value="Histidine kinase-like ATPase, C-terminal domain"/>
    <property type="match status" value="1"/>
</dbReference>
<dbReference type="PANTHER" id="PTHR43711:SF1">
    <property type="entry name" value="HISTIDINE KINASE 1"/>
    <property type="match status" value="1"/>
</dbReference>
<dbReference type="GO" id="GO:0000155">
    <property type="term" value="F:phosphorelay sensor kinase activity"/>
    <property type="evidence" value="ECO:0007669"/>
    <property type="project" value="InterPro"/>
</dbReference>
<dbReference type="InterPro" id="IPR003661">
    <property type="entry name" value="HisK_dim/P_dom"/>
</dbReference>
<dbReference type="Gene3D" id="3.40.50.2300">
    <property type="match status" value="1"/>
</dbReference>
<evidence type="ECO:0000256" key="4">
    <source>
        <dbReference type="ARBA" id="ARBA00022679"/>
    </source>
</evidence>
<dbReference type="SMART" id="SM00388">
    <property type="entry name" value="HisKA"/>
    <property type="match status" value="1"/>
</dbReference>
<dbReference type="AlphaFoldDB" id="A0A7D5P2M3"/>
<dbReference type="InterPro" id="IPR011006">
    <property type="entry name" value="CheY-like_superfamily"/>
</dbReference>
<dbReference type="Gene3D" id="1.10.287.130">
    <property type="match status" value="1"/>
</dbReference>
<evidence type="ECO:0000313" key="10">
    <source>
        <dbReference type="Proteomes" id="UP000509667"/>
    </source>
</evidence>
<dbReference type="InterPro" id="IPR035965">
    <property type="entry name" value="PAS-like_dom_sf"/>
</dbReference>
<dbReference type="CDD" id="cd00130">
    <property type="entry name" value="PAS"/>
    <property type="match status" value="1"/>
</dbReference>
<dbReference type="Pfam" id="PF02518">
    <property type="entry name" value="HATPase_c"/>
    <property type="match status" value="1"/>
</dbReference>
<gene>
    <name evidence="9" type="ORF">HZS55_19920</name>
</gene>
<dbReference type="SUPFAM" id="SSF47384">
    <property type="entry name" value="Homodimeric domain of signal transducing histidine kinase"/>
    <property type="match status" value="1"/>
</dbReference>
<keyword evidence="10" id="KW-1185">Reference proteome</keyword>
<sequence>MSDGAAVLWVDERSATGERTGATGSGGPERLERAGYAVVRSTPGSVGDALAAERAQCAVCDTGALSAAEAVEAVETVVGSAHALPVVVFARDGDESLAHRTVAAGADEYVPASSGRGLVDAVDRAVERDRASERDRGAKRRLDALFADTPDPVIEYAFVDGRPVVESVNRAFIETFGYDRAVAVGEPLNDLVVPEGKRDEAASLDERVHAGERLHVQIERETTDGSREFLFRNIPVESGERAVGYAVYVDITDQKERERRLREQNDRLDEFAGVIGHDLRNPMGAVKHRIEMARRTGDDRHLDDALSALDRMDELLRDLLRTARRGEKLGETEPVSLAEVARTAWDHIATGESSLVVAEDATVVADRGRLTQLLENLFINAVEHGATSPASQALDEGNERDVASDERGAVEVRVGVGGDGCVVVEDDGRGIPAADRGEVFASGFSTATDGTGYGLAIVRQVARAHGWEAAVTESDEGGARFEFRGVEFAD</sequence>
<dbReference type="Pfam" id="PF08448">
    <property type="entry name" value="PAS_4"/>
    <property type="match status" value="1"/>
</dbReference>
<evidence type="ECO:0000256" key="1">
    <source>
        <dbReference type="ARBA" id="ARBA00000085"/>
    </source>
</evidence>
<evidence type="ECO:0000256" key="3">
    <source>
        <dbReference type="ARBA" id="ARBA00022553"/>
    </source>
</evidence>
<dbReference type="Pfam" id="PF00512">
    <property type="entry name" value="HisKA"/>
    <property type="match status" value="1"/>
</dbReference>
<dbReference type="PRINTS" id="PR00344">
    <property type="entry name" value="BCTRLSENSOR"/>
</dbReference>
<dbReference type="InterPro" id="IPR003594">
    <property type="entry name" value="HATPase_dom"/>
</dbReference>
<dbReference type="SUPFAM" id="SSF55874">
    <property type="entry name" value="ATPase domain of HSP90 chaperone/DNA topoisomerase II/histidine kinase"/>
    <property type="match status" value="1"/>
</dbReference>
<dbReference type="InterPro" id="IPR004358">
    <property type="entry name" value="Sig_transdc_His_kin-like_C"/>
</dbReference>
<dbReference type="InterPro" id="IPR000014">
    <property type="entry name" value="PAS"/>
</dbReference>
<dbReference type="SMART" id="SM00387">
    <property type="entry name" value="HATPase_c"/>
    <property type="match status" value="1"/>
</dbReference>
<evidence type="ECO:0000313" key="9">
    <source>
        <dbReference type="EMBL" id="QLH79426.1"/>
    </source>
</evidence>
<evidence type="ECO:0000256" key="7">
    <source>
        <dbReference type="SAM" id="MobiDB-lite"/>
    </source>
</evidence>
<dbReference type="InterPro" id="IPR036097">
    <property type="entry name" value="HisK_dim/P_sf"/>
</dbReference>
<organism evidence="9 10">
    <name type="scientific">Halosimplex rubrum</name>
    <dbReference type="NCBI Taxonomy" id="869889"/>
    <lineage>
        <taxon>Archaea</taxon>
        <taxon>Methanobacteriati</taxon>
        <taxon>Methanobacteriota</taxon>
        <taxon>Stenosarchaea group</taxon>
        <taxon>Halobacteria</taxon>
        <taxon>Halobacteriales</taxon>
        <taxon>Haloarculaceae</taxon>
        <taxon>Halosimplex</taxon>
    </lineage>
</organism>
<protein>
    <recommendedName>
        <fullName evidence="2">histidine kinase</fullName>
        <ecNumber evidence="2">2.7.13.3</ecNumber>
    </recommendedName>
</protein>
<dbReference type="CDD" id="cd00082">
    <property type="entry name" value="HisKA"/>
    <property type="match status" value="1"/>
</dbReference>
<dbReference type="InterPro" id="IPR050736">
    <property type="entry name" value="Sensor_HK_Regulatory"/>
</dbReference>
<dbReference type="PANTHER" id="PTHR43711">
    <property type="entry name" value="TWO-COMPONENT HISTIDINE KINASE"/>
    <property type="match status" value="1"/>
</dbReference>
<dbReference type="EMBL" id="CP058910">
    <property type="protein sequence ID" value="QLH79426.1"/>
    <property type="molecule type" value="Genomic_DNA"/>
</dbReference>
<dbReference type="EC" id="2.7.13.3" evidence="2"/>
<feature type="region of interest" description="Disordered" evidence="7">
    <location>
        <begin position="10"/>
        <end position="29"/>
    </location>
</feature>
<dbReference type="GeneID" id="56080181"/>
<dbReference type="PROSITE" id="PS50109">
    <property type="entry name" value="HIS_KIN"/>
    <property type="match status" value="1"/>
</dbReference>
<dbReference type="Gene3D" id="3.30.450.20">
    <property type="entry name" value="PAS domain"/>
    <property type="match status" value="1"/>
</dbReference>
<evidence type="ECO:0000256" key="2">
    <source>
        <dbReference type="ARBA" id="ARBA00012438"/>
    </source>
</evidence>
<dbReference type="OrthoDB" id="8127at2157"/>